<keyword evidence="4" id="KW-1185">Reference proteome</keyword>
<proteinExistence type="predicted"/>
<sequence length="518" mass="56000">MYGKCGSPGDAKAVFDDLCVKDGRLAREISLWNSLLTGFVHNRKNKEALRVYKELCDRGRDLDLEPSAGTLVQALVACSSLRDLGTGKAIHSRAIALGCDRQVAVGTTLIDMYAKCGCIEEARRIFEKMESRTLATWNAMLACYAQNGHLEETMGLYRRMAIEGVAGGADACTLSIVLSVCKLGDARQIHARAIVSGLESHAVVGTALVRSYGRWGSVGEAMAAFDQVESKDVVCWTAIMAVLVARGLPDRAAKRAFDRIQGKNVVSWNAILAAYAEAGLDAGVLELLDSIDVVPDVLVFSKALAACASLGDLAVGRRLHDWIVAQELESETTVENGLISMYARCGSWGRAKAVFARRARDDPVSWNAIISAAARFNQLDLVLDLLREMSGDGVDAGEITFTSVLHACAHAGVAMEGVEIFKLVEEFGCEAIPDHFHCLIDLFGRLGMMEEAEALIDGMPFEPDLVAWTSLAGACKLHRDLDRAARCAENVAALNMRISGPFVLLCSIWNDPDEEILS</sequence>
<evidence type="ECO:0000256" key="1">
    <source>
        <dbReference type="ARBA" id="ARBA00022737"/>
    </source>
</evidence>
<dbReference type="Proteomes" id="UP000001514">
    <property type="component" value="Unassembled WGS sequence"/>
</dbReference>
<dbReference type="EMBL" id="GL377649">
    <property type="protein sequence ID" value="EFJ11098.1"/>
    <property type="molecule type" value="Genomic_DNA"/>
</dbReference>
<dbReference type="FunFam" id="1.25.40.10:FF:000158">
    <property type="entry name" value="pentatricopeptide repeat-containing protein At2g33680"/>
    <property type="match status" value="1"/>
</dbReference>
<reference evidence="3 4" key="1">
    <citation type="journal article" date="2011" name="Science">
        <title>The Selaginella genome identifies genetic changes associated with the evolution of vascular plants.</title>
        <authorList>
            <person name="Banks J.A."/>
            <person name="Nishiyama T."/>
            <person name="Hasebe M."/>
            <person name="Bowman J.L."/>
            <person name="Gribskov M."/>
            <person name="dePamphilis C."/>
            <person name="Albert V.A."/>
            <person name="Aono N."/>
            <person name="Aoyama T."/>
            <person name="Ambrose B.A."/>
            <person name="Ashton N.W."/>
            <person name="Axtell M.J."/>
            <person name="Barker E."/>
            <person name="Barker M.S."/>
            <person name="Bennetzen J.L."/>
            <person name="Bonawitz N.D."/>
            <person name="Chapple C."/>
            <person name="Cheng C."/>
            <person name="Correa L.G."/>
            <person name="Dacre M."/>
            <person name="DeBarry J."/>
            <person name="Dreyer I."/>
            <person name="Elias M."/>
            <person name="Engstrom E.M."/>
            <person name="Estelle M."/>
            <person name="Feng L."/>
            <person name="Finet C."/>
            <person name="Floyd S.K."/>
            <person name="Frommer W.B."/>
            <person name="Fujita T."/>
            <person name="Gramzow L."/>
            <person name="Gutensohn M."/>
            <person name="Harholt J."/>
            <person name="Hattori M."/>
            <person name="Heyl A."/>
            <person name="Hirai T."/>
            <person name="Hiwatashi Y."/>
            <person name="Ishikawa M."/>
            <person name="Iwata M."/>
            <person name="Karol K.G."/>
            <person name="Koehler B."/>
            <person name="Kolukisaoglu U."/>
            <person name="Kubo M."/>
            <person name="Kurata T."/>
            <person name="Lalonde S."/>
            <person name="Li K."/>
            <person name="Li Y."/>
            <person name="Litt A."/>
            <person name="Lyons E."/>
            <person name="Manning G."/>
            <person name="Maruyama T."/>
            <person name="Michael T.P."/>
            <person name="Mikami K."/>
            <person name="Miyazaki S."/>
            <person name="Morinaga S."/>
            <person name="Murata T."/>
            <person name="Mueller-Roeber B."/>
            <person name="Nelson D.R."/>
            <person name="Obara M."/>
            <person name="Oguri Y."/>
            <person name="Olmstead R.G."/>
            <person name="Onodera N."/>
            <person name="Petersen B.L."/>
            <person name="Pils B."/>
            <person name="Prigge M."/>
            <person name="Rensing S.A."/>
            <person name="Riano-Pachon D.M."/>
            <person name="Roberts A.W."/>
            <person name="Sato Y."/>
            <person name="Scheller H.V."/>
            <person name="Schulz B."/>
            <person name="Schulz C."/>
            <person name="Shakirov E.V."/>
            <person name="Shibagaki N."/>
            <person name="Shinohara N."/>
            <person name="Shippen D.E."/>
            <person name="Soerensen I."/>
            <person name="Sotooka R."/>
            <person name="Sugimoto N."/>
            <person name="Sugita M."/>
            <person name="Sumikawa N."/>
            <person name="Tanurdzic M."/>
            <person name="Theissen G."/>
            <person name="Ulvskov P."/>
            <person name="Wakazuki S."/>
            <person name="Weng J.K."/>
            <person name="Willats W.W."/>
            <person name="Wipf D."/>
            <person name="Wolf P.G."/>
            <person name="Yang L."/>
            <person name="Zimmer A.D."/>
            <person name="Zhu Q."/>
            <person name="Mitros T."/>
            <person name="Hellsten U."/>
            <person name="Loque D."/>
            <person name="Otillar R."/>
            <person name="Salamov A."/>
            <person name="Schmutz J."/>
            <person name="Shapiro H."/>
            <person name="Lindquist E."/>
            <person name="Lucas S."/>
            <person name="Rokhsar D."/>
            <person name="Grigoriev I.V."/>
        </authorList>
    </citation>
    <scope>NUCLEOTIDE SEQUENCE [LARGE SCALE GENOMIC DNA]</scope>
</reference>
<evidence type="ECO:0000313" key="4">
    <source>
        <dbReference type="Proteomes" id="UP000001514"/>
    </source>
</evidence>
<feature type="repeat" description="PPR" evidence="2">
    <location>
        <begin position="362"/>
        <end position="396"/>
    </location>
</feature>
<protein>
    <recommendedName>
        <fullName evidence="5">Pentacotripeptide-repeat region of PRORP domain-containing protein</fullName>
    </recommendedName>
</protein>
<dbReference type="Gramene" id="EFJ11098">
    <property type="protein sequence ID" value="EFJ11098"/>
    <property type="gene ID" value="SELMODRAFT_126797"/>
</dbReference>
<gene>
    <name evidence="3" type="ORF">SELMODRAFT_126797</name>
</gene>
<dbReference type="AlphaFoldDB" id="D8SWX2"/>
<evidence type="ECO:0008006" key="5">
    <source>
        <dbReference type="Google" id="ProtNLM"/>
    </source>
</evidence>
<dbReference type="GO" id="GO:0003723">
    <property type="term" value="F:RNA binding"/>
    <property type="evidence" value="ECO:0007669"/>
    <property type="project" value="InterPro"/>
</dbReference>
<dbReference type="eggNOG" id="KOG4197">
    <property type="taxonomic scope" value="Eukaryota"/>
</dbReference>
<feature type="repeat" description="PPR" evidence="2">
    <location>
        <begin position="28"/>
        <end position="62"/>
    </location>
</feature>
<dbReference type="HOGENOM" id="CLU_002706_0_1_1"/>
<evidence type="ECO:0000256" key="2">
    <source>
        <dbReference type="PROSITE-ProRule" id="PRU00708"/>
    </source>
</evidence>
<dbReference type="InParanoid" id="D8SWX2"/>
<dbReference type="Gene3D" id="1.25.40.10">
    <property type="entry name" value="Tetratricopeptide repeat domain"/>
    <property type="match status" value="3"/>
</dbReference>
<accession>D8SWX2</accession>
<dbReference type="PROSITE" id="PS51375">
    <property type="entry name" value="PPR"/>
    <property type="match status" value="4"/>
</dbReference>
<dbReference type="PANTHER" id="PTHR47926:SF533">
    <property type="entry name" value="DYW DOMAIN-CONTAINING PROTEIN"/>
    <property type="match status" value="1"/>
</dbReference>
<dbReference type="KEGG" id="smo:SELMODRAFT_126797"/>
<name>D8SWX2_SELML</name>
<evidence type="ECO:0000313" key="3">
    <source>
        <dbReference type="EMBL" id="EFJ11098.1"/>
    </source>
</evidence>
<organism evidence="4">
    <name type="scientific">Selaginella moellendorffii</name>
    <name type="common">Spikemoss</name>
    <dbReference type="NCBI Taxonomy" id="88036"/>
    <lineage>
        <taxon>Eukaryota</taxon>
        <taxon>Viridiplantae</taxon>
        <taxon>Streptophyta</taxon>
        <taxon>Embryophyta</taxon>
        <taxon>Tracheophyta</taxon>
        <taxon>Lycopodiopsida</taxon>
        <taxon>Selaginellales</taxon>
        <taxon>Selaginellaceae</taxon>
        <taxon>Selaginella</taxon>
    </lineage>
</organism>
<dbReference type="GO" id="GO:0009451">
    <property type="term" value="P:RNA modification"/>
    <property type="evidence" value="ECO:0007669"/>
    <property type="project" value="InterPro"/>
</dbReference>
<dbReference type="FunFam" id="1.25.40.10:FF:000073">
    <property type="entry name" value="Pentatricopeptide repeat-containing protein chloroplastic"/>
    <property type="match status" value="1"/>
</dbReference>
<feature type="repeat" description="PPR" evidence="2">
    <location>
        <begin position="102"/>
        <end position="132"/>
    </location>
</feature>
<dbReference type="PANTHER" id="PTHR47926">
    <property type="entry name" value="PENTATRICOPEPTIDE REPEAT-CONTAINING PROTEIN"/>
    <property type="match status" value="1"/>
</dbReference>
<feature type="repeat" description="PPR" evidence="2">
    <location>
        <begin position="133"/>
        <end position="167"/>
    </location>
</feature>
<dbReference type="NCBIfam" id="TIGR00756">
    <property type="entry name" value="PPR"/>
    <property type="match status" value="3"/>
</dbReference>
<dbReference type="InterPro" id="IPR011990">
    <property type="entry name" value="TPR-like_helical_dom_sf"/>
</dbReference>
<keyword evidence="1" id="KW-0677">Repeat</keyword>
<dbReference type="Pfam" id="PF13041">
    <property type="entry name" value="PPR_2"/>
    <property type="match status" value="1"/>
</dbReference>
<dbReference type="GO" id="GO:0048731">
    <property type="term" value="P:system development"/>
    <property type="evidence" value="ECO:0007669"/>
    <property type="project" value="UniProtKB-ARBA"/>
</dbReference>
<dbReference type="Pfam" id="PF01535">
    <property type="entry name" value="PPR"/>
    <property type="match status" value="5"/>
</dbReference>
<dbReference type="InterPro" id="IPR002885">
    <property type="entry name" value="PPR_rpt"/>
</dbReference>
<dbReference type="InterPro" id="IPR046960">
    <property type="entry name" value="PPR_At4g14850-like_plant"/>
</dbReference>